<dbReference type="Proteomes" id="UP000887540">
    <property type="component" value="Unplaced"/>
</dbReference>
<dbReference type="AlphaFoldDB" id="A0A914BV72"/>
<dbReference type="WBParaSite" id="ACRNAN_Path_108.g392.t1">
    <property type="protein sequence ID" value="ACRNAN_Path_108.g392.t1"/>
    <property type="gene ID" value="ACRNAN_Path_108.g392"/>
</dbReference>
<organism evidence="1 2">
    <name type="scientific">Acrobeloides nanus</name>
    <dbReference type="NCBI Taxonomy" id="290746"/>
    <lineage>
        <taxon>Eukaryota</taxon>
        <taxon>Metazoa</taxon>
        <taxon>Ecdysozoa</taxon>
        <taxon>Nematoda</taxon>
        <taxon>Chromadorea</taxon>
        <taxon>Rhabditida</taxon>
        <taxon>Tylenchina</taxon>
        <taxon>Cephalobomorpha</taxon>
        <taxon>Cephaloboidea</taxon>
        <taxon>Cephalobidae</taxon>
        <taxon>Acrobeloides</taxon>
    </lineage>
</organism>
<accession>A0A914BV72</accession>
<evidence type="ECO:0000313" key="2">
    <source>
        <dbReference type="WBParaSite" id="ACRNAN_Path_108.g392.t1"/>
    </source>
</evidence>
<name>A0A914BV72_9BILA</name>
<reference evidence="2" key="1">
    <citation type="submission" date="2022-11" db="UniProtKB">
        <authorList>
            <consortium name="WormBaseParasite"/>
        </authorList>
    </citation>
    <scope>IDENTIFICATION</scope>
</reference>
<sequence>MSMNIDGSLSVLAEEAVKIDEIDEALVRQELETAQRKSTEGSEVDKAENLIRVEVCDALLKALSGGH</sequence>
<dbReference type="InterPro" id="IPR036771">
    <property type="entry name" value="ATPsynth_dsu/esu_N"/>
</dbReference>
<evidence type="ECO:0000313" key="1">
    <source>
        <dbReference type="Proteomes" id="UP000887540"/>
    </source>
</evidence>
<dbReference type="Gene3D" id="2.60.15.10">
    <property type="entry name" value="F0F1 ATP synthase delta/epsilon subunit, N-terminal"/>
    <property type="match status" value="1"/>
</dbReference>
<protein>
    <submittedName>
        <fullName evidence="2">Uncharacterized protein</fullName>
    </submittedName>
</protein>
<keyword evidence="1" id="KW-1185">Reference proteome</keyword>
<proteinExistence type="predicted"/>